<dbReference type="InterPro" id="IPR035966">
    <property type="entry name" value="PKF_sf"/>
</dbReference>
<evidence type="ECO:0000256" key="15">
    <source>
        <dbReference type="HAMAP-Rule" id="MF_00339"/>
    </source>
</evidence>
<feature type="binding site" description="in other chain" evidence="15">
    <location>
        <begin position="254"/>
        <end position="257"/>
    </location>
    <ligand>
        <name>substrate</name>
        <note>ligand shared between dimeric partners</note>
    </ligand>
</feature>
<evidence type="ECO:0000313" key="17">
    <source>
        <dbReference type="EMBL" id="MBC8577365.1"/>
    </source>
</evidence>
<dbReference type="PANTHER" id="PTHR13697">
    <property type="entry name" value="PHOSPHOFRUCTOKINASE"/>
    <property type="match status" value="1"/>
</dbReference>
<keyword evidence="18" id="KW-1185">Reference proteome</keyword>
<comment type="subcellular location">
    <subcellularLocation>
        <location evidence="3 15">Cytoplasm</location>
    </subcellularLocation>
</comment>
<dbReference type="PANTHER" id="PTHR13697:SF4">
    <property type="entry name" value="ATP-DEPENDENT 6-PHOSPHOFRUCTOKINASE"/>
    <property type="match status" value="1"/>
</dbReference>
<feature type="binding site" evidence="15">
    <location>
        <position position="15"/>
    </location>
    <ligand>
        <name>ATP</name>
        <dbReference type="ChEBI" id="CHEBI:30616"/>
    </ligand>
</feature>
<dbReference type="PRINTS" id="PR00476">
    <property type="entry name" value="PHFRCTKINASE"/>
</dbReference>
<evidence type="ECO:0000313" key="18">
    <source>
        <dbReference type="Proteomes" id="UP000658131"/>
    </source>
</evidence>
<comment type="subunit">
    <text evidence="15">Homotetramer.</text>
</comment>
<comment type="similarity">
    <text evidence="15">Belongs to the phosphofructokinase type A (PFKA) family. ATP-dependent PFK group I subfamily. Prokaryotic clade 'B1' sub-subfamily.</text>
</comment>
<dbReference type="InterPro" id="IPR012003">
    <property type="entry name" value="ATP_PFK_prok-type"/>
</dbReference>
<feature type="binding site" evidence="15">
    <location>
        <begin position="25"/>
        <end position="29"/>
    </location>
    <ligand>
        <name>ADP</name>
        <dbReference type="ChEBI" id="CHEBI:456216"/>
        <note>allosteric activator; ligand shared between dimeric partners</note>
    </ligand>
</feature>
<evidence type="ECO:0000256" key="2">
    <source>
        <dbReference type="ARBA" id="ARBA00002659"/>
    </source>
</evidence>
<dbReference type="NCBIfam" id="TIGR02482">
    <property type="entry name" value="PFKA_ATP"/>
    <property type="match status" value="1"/>
</dbReference>
<keyword evidence="13 15" id="KW-0324">Glycolysis</keyword>
<dbReference type="InterPro" id="IPR000023">
    <property type="entry name" value="Phosphofructokinase_dom"/>
</dbReference>
<keyword evidence="8 15" id="KW-0479">Metal-binding</keyword>
<evidence type="ECO:0000256" key="6">
    <source>
        <dbReference type="ARBA" id="ARBA00022533"/>
    </source>
</evidence>
<comment type="cofactor">
    <cofactor evidence="1 15">
        <name>Mg(2+)</name>
        <dbReference type="ChEBI" id="CHEBI:18420"/>
    </cofactor>
</comment>
<organism evidence="17 18">
    <name type="scientific">Yanshouia hominis</name>
    <dbReference type="NCBI Taxonomy" id="2763673"/>
    <lineage>
        <taxon>Bacteria</taxon>
        <taxon>Bacillati</taxon>
        <taxon>Bacillota</taxon>
        <taxon>Clostridia</taxon>
        <taxon>Eubacteriales</taxon>
        <taxon>Oscillospiraceae</taxon>
        <taxon>Yanshouia</taxon>
    </lineage>
</organism>
<dbReference type="SUPFAM" id="SSF53784">
    <property type="entry name" value="Phosphofructokinase"/>
    <property type="match status" value="1"/>
</dbReference>
<dbReference type="HAMAP" id="MF_00339">
    <property type="entry name" value="Phosphofructokinase_I_B1"/>
    <property type="match status" value="1"/>
</dbReference>
<keyword evidence="10 15" id="KW-0418">Kinase</keyword>
<evidence type="ECO:0000259" key="16">
    <source>
        <dbReference type="Pfam" id="PF00365"/>
    </source>
</evidence>
<feature type="active site" description="Proton acceptor" evidence="15">
    <location>
        <position position="131"/>
    </location>
</feature>
<feature type="binding site" description="in other chain" evidence="15">
    <location>
        <begin position="218"/>
        <end position="220"/>
    </location>
    <ligand>
        <name>ADP</name>
        <dbReference type="ChEBI" id="CHEBI:456216"/>
        <note>allosteric activator; ligand shared between dimeric partners</note>
    </ligand>
</feature>
<evidence type="ECO:0000256" key="14">
    <source>
        <dbReference type="ARBA" id="ARBA00048070"/>
    </source>
</evidence>
<evidence type="ECO:0000256" key="4">
    <source>
        <dbReference type="ARBA" id="ARBA00004679"/>
    </source>
</evidence>
<dbReference type="PIRSF" id="PIRSF000532">
    <property type="entry name" value="ATP_PFK_prok"/>
    <property type="match status" value="1"/>
</dbReference>
<evidence type="ECO:0000256" key="10">
    <source>
        <dbReference type="ARBA" id="ARBA00022777"/>
    </source>
</evidence>
<evidence type="ECO:0000256" key="11">
    <source>
        <dbReference type="ARBA" id="ARBA00022840"/>
    </source>
</evidence>
<comment type="pathway">
    <text evidence="4 15">Carbohydrate degradation; glycolysis; D-glyceraldehyde 3-phosphate and glycerone phosphate from D-glucose: step 3/4.</text>
</comment>
<protein>
    <recommendedName>
        <fullName evidence="15">ATP-dependent 6-phosphofructokinase</fullName>
        <shortName evidence="15">ATP-PFK</shortName>
        <shortName evidence="15">Phosphofructokinase</shortName>
        <ecNumber evidence="15">2.7.1.11</ecNumber>
    </recommendedName>
    <alternativeName>
        <fullName evidence="15">Phosphohexokinase</fullName>
    </alternativeName>
</protein>
<evidence type="ECO:0000256" key="8">
    <source>
        <dbReference type="ARBA" id="ARBA00022723"/>
    </source>
</evidence>
<dbReference type="InterPro" id="IPR022953">
    <property type="entry name" value="ATP_PFK"/>
</dbReference>
<keyword evidence="7 15" id="KW-0808">Transferase</keyword>
<name>A0ABR7NLX2_9FIRM</name>
<dbReference type="RefSeq" id="WP_093373589.1">
    <property type="nucleotide sequence ID" value="NZ_JACRTB010000028.1"/>
</dbReference>
<evidence type="ECO:0000256" key="5">
    <source>
        <dbReference type="ARBA" id="ARBA00022490"/>
    </source>
</evidence>
<sequence>MGKERKTIGVLTSGGDAPGMNAAVRAVVRMGINRGFSVVGIRRGYSGLLANDMDDMDLRSVSDILQRGGTVLYSSRCPEFSEQRNIKKAVENCRKAGIDALVTIGGDGTFRGALDLCREGLPCIGLPGTIDNDISSSEYTIGFDTAVNTVVQMVDRVRDTSQSHDRCSVIEVMGRHAGHIALYAGIACGALAVLVPEIEFTIERDVVAKMVSSLRQGKQNFIVMVAEGVGHAPAIAEQIESLTGIDTNAVVLGYVQRGGSPTARERVIASQMGHHAVELIEQGIGKRVVVFRGGKVVDLDIEEALAMHKGIDMDLYRVANDISI</sequence>
<evidence type="ECO:0000256" key="12">
    <source>
        <dbReference type="ARBA" id="ARBA00022842"/>
    </source>
</evidence>
<keyword evidence="11 15" id="KW-0067">ATP-binding</keyword>
<feature type="binding site" evidence="15">
    <location>
        <begin position="106"/>
        <end position="109"/>
    </location>
    <ligand>
        <name>ATP</name>
        <dbReference type="ChEBI" id="CHEBI:30616"/>
    </ligand>
</feature>
<keyword evidence="5 15" id="KW-0963">Cytoplasm</keyword>
<feature type="binding site" evidence="15">
    <location>
        <position position="166"/>
    </location>
    <ligand>
        <name>substrate</name>
        <note>ligand shared between dimeric partners</note>
    </ligand>
</feature>
<feature type="binding site" description="in other chain" evidence="15">
    <location>
        <position position="227"/>
    </location>
    <ligand>
        <name>substrate</name>
        <note>ligand shared between dimeric partners</note>
    </ligand>
</feature>
<feature type="binding site" description="in other chain" evidence="15">
    <location>
        <position position="215"/>
    </location>
    <ligand>
        <name>ADP</name>
        <dbReference type="ChEBI" id="CHEBI:456216"/>
        <note>allosteric activator; ligand shared between dimeric partners</note>
    </ligand>
</feature>
<evidence type="ECO:0000256" key="3">
    <source>
        <dbReference type="ARBA" id="ARBA00004496"/>
    </source>
</evidence>
<dbReference type="Gene3D" id="3.40.50.460">
    <property type="entry name" value="Phosphofructokinase domain"/>
    <property type="match status" value="1"/>
</dbReference>
<reference evidence="17 18" key="1">
    <citation type="submission" date="2020-08" db="EMBL/GenBank/DDBJ databases">
        <title>Genome public.</title>
        <authorList>
            <person name="Liu C."/>
            <person name="Sun Q."/>
        </authorList>
    </citation>
    <scope>NUCLEOTIDE SEQUENCE [LARGE SCALE GENOMIC DNA]</scope>
    <source>
        <strain evidence="17 18">BX1</strain>
    </source>
</reference>
<feature type="binding site" description="in other chain" evidence="15">
    <location>
        <position position="158"/>
    </location>
    <ligand>
        <name>ADP</name>
        <dbReference type="ChEBI" id="CHEBI:456216"/>
        <note>allosteric activator; ligand shared between dimeric partners</note>
    </ligand>
</feature>
<comment type="caution">
    <text evidence="17">The sequence shown here is derived from an EMBL/GenBank/DDBJ whole genome shotgun (WGS) entry which is preliminary data.</text>
</comment>
<feature type="binding site" evidence="15">
    <location>
        <begin position="76"/>
        <end position="77"/>
    </location>
    <ligand>
        <name>ATP</name>
        <dbReference type="ChEBI" id="CHEBI:30616"/>
    </ligand>
</feature>
<dbReference type="EC" id="2.7.1.11" evidence="15"/>
<evidence type="ECO:0000256" key="9">
    <source>
        <dbReference type="ARBA" id="ARBA00022741"/>
    </source>
</evidence>
<dbReference type="Proteomes" id="UP000658131">
    <property type="component" value="Unassembled WGS sequence"/>
</dbReference>
<feature type="binding site" evidence="15">
    <location>
        <position position="107"/>
    </location>
    <ligand>
        <name>Mg(2+)</name>
        <dbReference type="ChEBI" id="CHEBI:18420"/>
        <note>catalytic</note>
    </ligand>
</feature>
<comment type="activity regulation">
    <text evidence="15">Allosterically activated by ADP and other diphosphonucleosides, and allosterically inhibited by phosphoenolpyruvate.</text>
</comment>
<comment type="catalytic activity">
    <reaction evidence="14 15">
        <text>beta-D-fructose 6-phosphate + ATP = beta-D-fructose 1,6-bisphosphate + ADP + H(+)</text>
        <dbReference type="Rhea" id="RHEA:16109"/>
        <dbReference type="ChEBI" id="CHEBI:15378"/>
        <dbReference type="ChEBI" id="CHEBI:30616"/>
        <dbReference type="ChEBI" id="CHEBI:32966"/>
        <dbReference type="ChEBI" id="CHEBI:57634"/>
        <dbReference type="ChEBI" id="CHEBI:456216"/>
        <dbReference type="EC" id="2.7.1.11"/>
    </reaction>
</comment>
<dbReference type="GO" id="GO:0003872">
    <property type="term" value="F:6-phosphofructokinase activity"/>
    <property type="evidence" value="ECO:0007669"/>
    <property type="project" value="UniProtKB-EC"/>
</dbReference>
<keyword evidence="9 15" id="KW-0547">Nucleotide-binding</keyword>
<feature type="binding site" description="in other chain" evidence="15">
    <location>
        <begin position="129"/>
        <end position="131"/>
    </location>
    <ligand>
        <name>substrate</name>
        <note>ligand shared between dimeric partners</note>
    </ligand>
</feature>
<gene>
    <name evidence="15 17" type="primary">pfkA</name>
    <name evidence="17" type="ORF">H8717_13230</name>
</gene>
<evidence type="ECO:0000256" key="1">
    <source>
        <dbReference type="ARBA" id="ARBA00001946"/>
    </source>
</evidence>
<dbReference type="Pfam" id="PF00365">
    <property type="entry name" value="PFK"/>
    <property type="match status" value="1"/>
</dbReference>
<dbReference type="EMBL" id="JACRTB010000028">
    <property type="protein sequence ID" value="MBC8577365.1"/>
    <property type="molecule type" value="Genomic_DNA"/>
</dbReference>
<dbReference type="Gene3D" id="3.40.50.450">
    <property type="match status" value="1"/>
</dbReference>
<accession>A0ABR7NLX2</accession>
<keyword evidence="12 15" id="KW-0460">Magnesium</keyword>
<evidence type="ECO:0000256" key="7">
    <source>
        <dbReference type="ARBA" id="ARBA00022679"/>
    </source>
</evidence>
<dbReference type="NCBIfam" id="NF002872">
    <property type="entry name" value="PRK03202.1"/>
    <property type="match status" value="1"/>
</dbReference>
<evidence type="ECO:0000256" key="13">
    <source>
        <dbReference type="ARBA" id="ARBA00023152"/>
    </source>
</evidence>
<feature type="domain" description="Phosphofructokinase" evidence="16">
    <location>
        <begin position="8"/>
        <end position="280"/>
    </location>
</feature>
<dbReference type="InterPro" id="IPR012828">
    <property type="entry name" value="PFKA_ATP_prok"/>
</dbReference>
<keyword evidence="6 15" id="KW-0021">Allosteric enzyme</keyword>
<proteinExistence type="inferred from homology"/>
<comment type="function">
    <text evidence="2 15">Catalyzes the phosphorylation of D-fructose 6-phosphate to fructose 1,6-bisphosphate by ATP, the first committing step of glycolysis.</text>
</comment>
<feature type="binding site" description="in other chain" evidence="15">
    <location>
        <begin position="173"/>
        <end position="175"/>
    </location>
    <ligand>
        <name>substrate</name>
        <note>ligand shared between dimeric partners</note>
    </ligand>
</feature>
<comment type="caution">
    <text evidence="15">Lacks conserved residue(s) required for the propagation of feature annotation.</text>
</comment>